<reference evidence="2" key="1">
    <citation type="submission" date="2022-11" db="UniProtKB">
        <authorList>
            <consortium name="WormBaseParasite"/>
        </authorList>
    </citation>
    <scope>IDENTIFICATION</scope>
</reference>
<proteinExistence type="predicted"/>
<dbReference type="Proteomes" id="UP000887578">
    <property type="component" value="Unplaced"/>
</dbReference>
<protein>
    <submittedName>
        <fullName evidence="2">Uncharacterized protein</fullName>
    </submittedName>
</protein>
<name>A0A914Q8H3_9BILA</name>
<dbReference type="WBParaSite" id="PDA_v2.g27847.t1">
    <property type="protein sequence ID" value="PDA_v2.g27847.t1"/>
    <property type="gene ID" value="PDA_v2.g27847"/>
</dbReference>
<dbReference type="AlphaFoldDB" id="A0A914Q8H3"/>
<accession>A0A914Q8H3</accession>
<sequence>MFESDWKESVEQKIEFKNLSFKLAKIAIDSFYGIKYWGYLDKIEYIQLSQFADQYDITHLKVCLILV</sequence>
<evidence type="ECO:0000313" key="2">
    <source>
        <dbReference type="WBParaSite" id="PDA_v2.g27847.t1"/>
    </source>
</evidence>
<keyword evidence="1" id="KW-1185">Reference proteome</keyword>
<evidence type="ECO:0000313" key="1">
    <source>
        <dbReference type="Proteomes" id="UP000887578"/>
    </source>
</evidence>
<dbReference type="InterPro" id="IPR011333">
    <property type="entry name" value="SKP1/BTB/POZ_sf"/>
</dbReference>
<dbReference type="Gene3D" id="3.30.710.10">
    <property type="entry name" value="Potassium Channel Kv1.1, Chain A"/>
    <property type="match status" value="1"/>
</dbReference>
<organism evidence="1 2">
    <name type="scientific">Panagrolaimus davidi</name>
    <dbReference type="NCBI Taxonomy" id="227884"/>
    <lineage>
        <taxon>Eukaryota</taxon>
        <taxon>Metazoa</taxon>
        <taxon>Ecdysozoa</taxon>
        <taxon>Nematoda</taxon>
        <taxon>Chromadorea</taxon>
        <taxon>Rhabditida</taxon>
        <taxon>Tylenchina</taxon>
        <taxon>Panagrolaimomorpha</taxon>
        <taxon>Panagrolaimoidea</taxon>
        <taxon>Panagrolaimidae</taxon>
        <taxon>Panagrolaimus</taxon>
    </lineage>
</organism>